<protein>
    <submittedName>
        <fullName evidence="1">Uncharacterized protein</fullName>
    </submittedName>
</protein>
<sequence>MQKAFLKVKDFLAQTPLIAAFSDKAKPWCASRVFSRQNQAAVNSEPAQNISQRLRNIRAQVTTAANQKSVAYHALFAAT</sequence>
<evidence type="ECO:0000313" key="2">
    <source>
        <dbReference type="Proteomes" id="UP000254069"/>
    </source>
</evidence>
<gene>
    <name evidence="1" type="ORF">NCTC10738_00553</name>
</gene>
<name>A0A379YVI4_9GAMM</name>
<keyword evidence="2" id="KW-1185">Reference proteome</keyword>
<dbReference type="AlphaFoldDB" id="A0A379YVI4"/>
<evidence type="ECO:0000313" key="1">
    <source>
        <dbReference type="EMBL" id="SUI50719.1"/>
    </source>
</evidence>
<accession>A0A379YVI4</accession>
<proteinExistence type="predicted"/>
<dbReference type="EMBL" id="UGYO01000001">
    <property type="protein sequence ID" value="SUI50719.1"/>
    <property type="molecule type" value="Genomic_DNA"/>
</dbReference>
<organism evidence="1 2">
    <name type="scientific">Shewanella algae</name>
    <dbReference type="NCBI Taxonomy" id="38313"/>
    <lineage>
        <taxon>Bacteria</taxon>
        <taxon>Pseudomonadati</taxon>
        <taxon>Pseudomonadota</taxon>
        <taxon>Gammaproteobacteria</taxon>
        <taxon>Alteromonadales</taxon>
        <taxon>Shewanellaceae</taxon>
        <taxon>Shewanella</taxon>
    </lineage>
</organism>
<dbReference type="Proteomes" id="UP000254069">
    <property type="component" value="Unassembled WGS sequence"/>
</dbReference>
<reference evidence="1 2" key="1">
    <citation type="submission" date="2018-06" db="EMBL/GenBank/DDBJ databases">
        <authorList>
            <consortium name="Pathogen Informatics"/>
            <person name="Doyle S."/>
        </authorList>
    </citation>
    <scope>NUCLEOTIDE SEQUENCE [LARGE SCALE GENOMIC DNA]</scope>
    <source>
        <strain evidence="1 2">NCTC10738</strain>
    </source>
</reference>